<gene>
    <name evidence="3" type="ORF">GCM10010439_32070</name>
</gene>
<evidence type="ECO:0000259" key="2">
    <source>
        <dbReference type="PROSITE" id="PS50234"/>
    </source>
</evidence>
<dbReference type="SUPFAM" id="SSF53850">
    <property type="entry name" value="Periplasmic binding protein-like II"/>
    <property type="match status" value="1"/>
</dbReference>
<evidence type="ECO:0000256" key="1">
    <source>
        <dbReference type="SAM" id="Phobius"/>
    </source>
</evidence>
<dbReference type="PROSITE" id="PS50234">
    <property type="entry name" value="VWFA"/>
    <property type="match status" value="1"/>
</dbReference>
<proteinExistence type="predicted"/>
<evidence type="ECO:0000313" key="3">
    <source>
        <dbReference type="EMBL" id="GAA2727095.1"/>
    </source>
</evidence>
<keyword evidence="1" id="KW-1133">Transmembrane helix</keyword>
<reference evidence="3 4" key="1">
    <citation type="journal article" date="2019" name="Int. J. Syst. Evol. Microbiol.">
        <title>The Global Catalogue of Microorganisms (GCM) 10K type strain sequencing project: providing services to taxonomists for standard genome sequencing and annotation.</title>
        <authorList>
            <consortium name="The Broad Institute Genomics Platform"/>
            <consortium name="The Broad Institute Genome Sequencing Center for Infectious Disease"/>
            <person name="Wu L."/>
            <person name="Ma J."/>
        </authorList>
    </citation>
    <scope>NUCLEOTIDE SEQUENCE [LARGE SCALE GENOMIC DNA]</scope>
    <source>
        <strain evidence="3 4">JCM 8201</strain>
    </source>
</reference>
<feature type="domain" description="VWFA" evidence="2">
    <location>
        <begin position="418"/>
        <end position="602"/>
    </location>
</feature>
<dbReference type="Pfam" id="PF00092">
    <property type="entry name" value="VWA"/>
    <property type="match status" value="1"/>
</dbReference>
<keyword evidence="1" id="KW-0812">Transmembrane</keyword>
<sequence>MYNPPPAPAPYYPPSPPARRRKWPAVLAVVALLAGVAIGVTAVVVVLDPWGKAASCGADGVRLNVVSSPEKYGVMRDLAAEYSGRTVDGVCVEVAVASKSSGEAMTALARGWNPAADGSAQPDVWSPAAGTWVSLLRQRLQEEGRTDVLPAETPGLAVSPLVIAMPRPMAEAMGWPSAQLGWADILKLARDPKGWGLYGHPEWGRFKLGKTNPNYSTSGLNATAGAYFAATGKNDGLTAEDLDRAGVRSFVRDVESSIVHYGDTTLTFLSGLQRADDAGQALNYVSAVAVEEMSVRYYNQGDPTGEARGDHAPPKVPLVAIYPKEGSIVSDHPYVALGTMEPRKRAMATDFLQYLRGEKGQARFAEDAFRGYANQVTPAITRENGLLPDQPAQMIAPPAPEVLAKALDGWESLRKRSNVLWVVDVSGSMKEQVPGTGQTRMELAKASLTKAMDQFIGVDRVGLWEFATRLDGSRDYRELVPIGPVSANRSQLKAKVGALQPVSDTGLHDTALAAFEKVRAQRVNGAINSVVLLTDGVNDDPGSISLETLLGKLDKESGVRLFTVGFSAGADHAGLKKIAEATDAQAYDASDAASVDKVIANVTANF</sequence>
<comment type="caution">
    <text evidence="3">The sequence shown here is derived from an EMBL/GenBank/DDBJ whole genome shotgun (WGS) entry which is preliminary data.</text>
</comment>
<dbReference type="EMBL" id="BAAATZ010000012">
    <property type="protein sequence ID" value="GAA2727095.1"/>
    <property type="molecule type" value="Genomic_DNA"/>
</dbReference>
<dbReference type="InterPro" id="IPR036465">
    <property type="entry name" value="vWFA_dom_sf"/>
</dbReference>
<keyword evidence="1" id="KW-0472">Membrane</keyword>
<keyword evidence="4" id="KW-1185">Reference proteome</keyword>
<dbReference type="Gene3D" id="3.40.50.410">
    <property type="entry name" value="von Willebrand factor, type A domain"/>
    <property type="match status" value="1"/>
</dbReference>
<dbReference type="RefSeq" id="WP_344451185.1">
    <property type="nucleotide sequence ID" value="NZ_BAAATZ010000012.1"/>
</dbReference>
<accession>A0ABN3UD23</accession>
<dbReference type="InterPro" id="IPR002035">
    <property type="entry name" value="VWF_A"/>
</dbReference>
<feature type="transmembrane region" description="Helical" evidence="1">
    <location>
        <begin position="25"/>
        <end position="47"/>
    </location>
</feature>
<dbReference type="Proteomes" id="UP001501842">
    <property type="component" value="Unassembled WGS sequence"/>
</dbReference>
<dbReference type="SUPFAM" id="SSF53300">
    <property type="entry name" value="vWA-like"/>
    <property type="match status" value="1"/>
</dbReference>
<name>A0ABN3UD23_9ACTN</name>
<dbReference type="Pfam" id="PF13531">
    <property type="entry name" value="SBP_bac_11"/>
    <property type="match status" value="1"/>
</dbReference>
<dbReference type="SMART" id="SM00327">
    <property type="entry name" value="VWA"/>
    <property type="match status" value="1"/>
</dbReference>
<evidence type="ECO:0000313" key="4">
    <source>
        <dbReference type="Proteomes" id="UP001501842"/>
    </source>
</evidence>
<organism evidence="3 4">
    <name type="scientific">Actinocorallia aurantiaca</name>
    <dbReference type="NCBI Taxonomy" id="46204"/>
    <lineage>
        <taxon>Bacteria</taxon>
        <taxon>Bacillati</taxon>
        <taxon>Actinomycetota</taxon>
        <taxon>Actinomycetes</taxon>
        <taxon>Streptosporangiales</taxon>
        <taxon>Thermomonosporaceae</taxon>
        <taxon>Actinocorallia</taxon>
    </lineage>
</organism>
<protein>
    <submittedName>
        <fullName evidence="3">Substrate-binding and VWA domain-containing protein</fullName>
    </submittedName>
</protein>